<protein>
    <submittedName>
        <fullName evidence="3">Uncharacterized protein</fullName>
    </submittedName>
</protein>
<keyword evidence="2" id="KW-0472">Membrane</keyword>
<reference evidence="3" key="1">
    <citation type="submission" date="2021-01" db="EMBL/GenBank/DDBJ databases">
        <authorList>
            <person name="Corre E."/>
            <person name="Pelletier E."/>
            <person name="Niang G."/>
            <person name="Scheremetjew M."/>
            <person name="Finn R."/>
            <person name="Kale V."/>
            <person name="Holt S."/>
            <person name="Cochrane G."/>
            <person name="Meng A."/>
            <person name="Brown T."/>
            <person name="Cohen L."/>
        </authorList>
    </citation>
    <scope>NUCLEOTIDE SEQUENCE</scope>
    <source>
        <strain evidence="3">GSO104</strain>
    </source>
</reference>
<organism evidence="3">
    <name type="scientific">Ditylum brightwellii</name>
    <dbReference type="NCBI Taxonomy" id="49249"/>
    <lineage>
        <taxon>Eukaryota</taxon>
        <taxon>Sar</taxon>
        <taxon>Stramenopiles</taxon>
        <taxon>Ochrophyta</taxon>
        <taxon>Bacillariophyta</taxon>
        <taxon>Mediophyceae</taxon>
        <taxon>Lithodesmiophycidae</taxon>
        <taxon>Lithodesmiales</taxon>
        <taxon>Lithodesmiaceae</taxon>
        <taxon>Ditylum</taxon>
    </lineage>
</organism>
<feature type="transmembrane region" description="Helical" evidence="2">
    <location>
        <begin position="853"/>
        <end position="872"/>
    </location>
</feature>
<dbReference type="Gene3D" id="3.30.70.1230">
    <property type="entry name" value="Nucleotide cyclase"/>
    <property type="match status" value="1"/>
</dbReference>
<dbReference type="EMBL" id="HBNS01062249">
    <property type="protein sequence ID" value="CAE4670833.1"/>
    <property type="molecule type" value="Transcribed_RNA"/>
</dbReference>
<evidence type="ECO:0000313" key="3">
    <source>
        <dbReference type="EMBL" id="CAE4670833.1"/>
    </source>
</evidence>
<evidence type="ECO:0000256" key="2">
    <source>
        <dbReference type="SAM" id="Phobius"/>
    </source>
</evidence>
<sequence length="1409" mass="155807">MNNNDDDVDKKKTAKPQAESNSWDEDVARKNAFERGKSVLERFSKSRYALSTKSLSLSSPQHSNREHQQQSHVRKNSSDSLASLPRVRSLPSVSEAVDMDSSSHSAEGRSNATSNATGGLETIYSSRSLLASSDSNLKAQNIFNASSNANNRVSTMDFPINSFARTARSSAAFSSISSDNSKRDSKISVGGGYGSVGVQNKKNGLESLGFGLTEPTQSLTLPAGILLKKDDPSRVHRRYGVGNKVLICNHQSRWGNLVNKYGFPDREGLTPEERSGPYVYVLATVTKVHFEEDAQYYTVRRADTNLEQRADAEWMEPILNKRAEAAALKAAQETNNDPNADDGENTSQTPKSGFSRCLSFFTTEGEPWYMQIFLCILKPIFFLFYILKSTVGRGIRKCSVKLYHFLKKEAMLLLNGRKPYYCSIKLTGVNLLVLCSIWYTLIDQFRLAFVSASADKSMAIVSAVVWFILVLELIFEVFIRPDGYKNLIISEKAYEPSTVRNINRFHVIVESISLVFFFPEIFCLFSQSSCGDRHTFSLLNASILAVTGPTGADAFFGHAFFAVIRFRIFGLVRHWKQMWINNTYVNAKRKGRLSFLIPSGRGGRKVHIKSGAVRTAFGDDATLETERQIDVSSTKNAGVKDRLSSHDRDDHLTNVTTIGTALMVVNSHRALIIIGAILGLFPLLRTIGANGNTNTVAKKLVSQLQGTNLIANSSDIEYCKYLQDSVFSWLLGLEFADTGNNVNDTDIPFVLFLQILPVRCGFQGNNGVVTQVFCDNFGEIDTFETFCSVWGTSNESSSIVALAERAGVRTGEVITWTNSEISSIGINGTISEELFNTTAMIQESFTVQKANTYSFILQLLLILFTLFGLSVLRADAARLVLGPLRRMLKIVSLYAKNPLSPAPTSKKGKKGNKVDFEDNSLLNAGSDSDDDTSSKEDKLGNFETEQLISAITKITDLLRKCWGVAGAGIVSANLAREEDGQTAVFNPCVPGKSVYALFAFCGIKGFDHQLRALQGEIMDLINDVASVLHKEVYRWGFGDSGQCNKNLGANFLMVFRIGDVGEVKAKRDRARDVIFDPRRATKGKATAYRRKHGVKTIGAGGNTSVFSARSTVVAAKPKEVSNKQDPKDSLSLASLPGISTFTDRAVIGMLKTYAGIYRDQKLLNWKNDFRLGAGVGAFSVDMIFGMDAGWAVEGAVGSEYKIDATYLSPHVNMASRMMSACKQYGVSILLSQAVGELLSEIGKKKLRHLDTVTVKGSSIKQRIYTYDARHKGVDFFLHERTEDQADIDAEQYTSSIWETDPDLRAMRQHVTDDFVEKFNAGRQEYLAGKWPSAIIYLKAADEIMVQNIIDQGYFDDELNDDNPEGIEVLEVNVRNEMGDGPSRRLISVMEQEEGIAPPDWKGYRPLTSK</sequence>
<keyword evidence="2" id="KW-1133">Transmembrane helix</keyword>
<proteinExistence type="predicted"/>
<feature type="compositionally biased region" description="Polar residues" evidence="1">
    <location>
        <begin position="100"/>
        <end position="116"/>
    </location>
</feature>
<dbReference type="SUPFAM" id="SSF55073">
    <property type="entry name" value="Nucleotide cyclase"/>
    <property type="match status" value="1"/>
</dbReference>
<feature type="region of interest" description="Disordered" evidence="1">
    <location>
        <begin position="329"/>
        <end position="351"/>
    </location>
</feature>
<feature type="transmembrane region" description="Helical" evidence="2">
    <location>
        <begin position="368"/>
        <end position="387"/>
    </location>
</feature>
<feature type="region of interest" description="Disordered" evidence="1">
    <location>
        <begin position="902"/>
        <end position="936"/>
    </location>
</feature>
<keyword evidence="2" id="KW-0812">Transmembrane</keyword>
<feature type="region of interest" description="Disordered" evidence="1">
    <location>
        <begin position="54"/>
        <end position="116"/>
    </location>
</feature>
<name>A0A6V2QT64_9STRA</name>
<dbReference type="PANTHER" id="PTHR43336">
    <property type="entry name" value="OXYGEN SENSOR HISTIDINE KINASE RESPONSE REGULATOR DEVS/DOSS"/>
    <property type="match status" value="1"/>
</dbReference>
<feature type="region of interest" description="Disordered" evidence="1">
    <location>
        <begin position="1"/>
        <end position="30"/>
    </location>
</feature>
<dbReference type="InterPro" id="IPR029787">
    <property type="entry name" value="Nucleotide_cyclase"/>
</dbReference>
<evidence type="ECO:0000256" key="1">
    <source>
        <dbReference type="SAM" id="MobiDB-lite"/>
    </source>
</evidence>
<gene>
    <name evidence="3" type="ORF">DBRI00130_LOCUS44918</name>
</gene>
<feature type="transmembrane region" description="Helical" evidence="2">
    <location>
        <begin position="459"/>
        <end position="479"/>
    </location>
</feature>
<dbReference type="PANTHER" id="PTHR43336:SF3">
    <property type="entry name" value="GUANYLATE CYCLASE DOMAIN-CONTAINING PROTEIN"/>
    <property type="match status" value="1"/>
</dbReference>
<feature type="transmembrane region" description="Helical" evidence="2">
    <location>
        <begin position="420"/>
        <end position="439"/>
    </location>
</feature>
<accession>A0A6V2QT64</accession>